<reference evidence="3 6" key="2">
    <citation type="submission" date="2019-12" db="EMBL/GenBank/DDBJ databases">
        <authorList>
            <person name="Zheng J."/>
        </authorList>
    </citation>
    <scope>NUCLEOTIDE SEQUENCE [LARGE SCALE GENOMIC DNA]</scope>
    <source>
        <strain evidence="3 6">DSM 27347</strain>
    </source>
</reference>
<evidence type="ECO:0000259" key="2">
    <source>
        <dbReference type="Pfam" id="PF13763"/>
    </source>
</evidence>
<name>A0A1G7L8R7_9SPHN</name>
<feature type="compositionally biased region" description="Gly residues" evidence="1">
    <location>
        <begin position="14"/>
        <end position="26"/>
    </location>
</feature>
<dbReference type="EMBL" id="WSUT01000005">
    <property type="protein sequence ID" value="MWC43407.1"/>
    <property type="molecule type" value="Genomic_DNA"/>
</dbReference>
<feature type="compositionally biased region" description="Low complexity" evidence="1">
    <location>
        <begin position="245"/>
        <end position="278"/>
    </location>
</feature>
<feature type="compositionally biased region" description="Acidic residues" evidence="1">
    <location>
        <begin position="99"/>
        <end position="115"/>
    </location>
</feature>
<evidence type="ECO:0000313" key="4">
    <source>
        <dbReference type="EMBL" id="SDF45942.1"/>
    </source>
</evidence>
<proteinExistence type="predicted"/>
<dbReference type="Proteomes" id="UP000323502">
    <property type="component" value="Unassembled WGS sequence"/>
</dbReference>
<reference evidence="4 5" key="1">
    <citation type="submission" date="2016-10" db="EMBL/GenBank/DDBJ databases">
        <authorList>
            <person name="Varghese N."/>
            <person name="Submissions S."/>
        </authorList>
    </citation>
    <scope>NUCLEOTIDE SEQUENCE [LARGE SCALE GENOMIC DNA]</scope>
    <source>
        <strain evidence="4 5">S7-754</strain>
    </source>
</reference>
<sequence length="342" mass="39323">MINNRQAGRRRGRGGGNNGQRPGGNPGRPDNGNRIDNRARGNANQLYEKYKNLASEAQRQGDRVNTEYYLQFADHYFRVLNESRSRFEEQNQRRARDDAQDDGFDGNDEDYGDEGEPIRPGEMQGDVQGGGFEPRRQRDDRPRREDRPQRDDRPQREARDDRSNRDERPYREERAQREDRPAREAREDRPVREAREDRPVREAREDRPVREAREDRPVREAREDRPVREPREDRPQREERRPARPLRAPVAEETAVVTADPAGEPAVAEQAPAPVAEAEAPRRRGRPRREPVAQAPEAETGFDADRLPPALSAASEGEAPAPEEKPRRRRVRAAAPEVTPAS</sequence>
<dbReference type="AlphaFoldDB" id="A0A1G7L8R7"/>
<gene>
    <name evidence="3" type="ORF">GQR91_07020</name>
    <name evidence="4" type="ORF">SAMN05216557_103418</name>
</gene>
<evidence type="ECO:0000313" key="5">
    <source>
        <dbReference type="Proteomes" id="UP000323502"/>
    </source>
</evidence>
<organism evidence="4 5">
    <name type="scientific">Sphingomonas carotinifaciens</name>
    <dbReference type="NCBI Taxonomy" id="1166323"/>
    <lineage>
        <taxon>Bacteria</taxon>
        <taxon>Pseudomonadati</taxon>
        <taxon>Pseudomonadota</taxon>
        <taxon>Alphaproteobacteria</taxon>
        <taxon>Sphingomonadales</taxon>
        <taxon>Sphingomonadaceae</taxon>
        <taxon>Sphingomonas</taxon>
    </lineage>
</organism>
<evidence type="ECO:0000313" key="3">
    <source>
        <dbReference type="EMBL" id="MWC43407.1"/>
    </source>
</evidence>
<feature type="compositionally biased region" description="Basic and acidic residues" evidence="1">
    <location>
        <begin position="88"/>
        <end position="98"/>
    </location>
</feature>
<feature type="region of interest" description="Disordered" evidence="1">
    <location>
        <begin position="88"/>
        <end position="342"/>
    </location>
</feature>
<dbReference type="Pfam" id="PF13763">
    <property type="entry name" value="DUF4167"/>
    <property type="match status" value="1"/>
</dbReference>
<feature type="region of interest" description="Disordered" evidence="1">
    <location>
        <begin position="1"/>
        <end position="42"/>
    </location>
</feature>
<accession>A0A1G7L8R7</accession>
<dbReference type="Proteomes" id="UP000436801">
    <property type="component" value="Unassembled WGS sequence"/>
</dbReference>
<feature type="compositionally biased region" description="Basic and acidic residues" evidence="1">
    <location>
        <begin position="133"/>
        <end position="242"/>
    </location>
</feature>
<dbReference type="RefSeq" id="WP_149682293.1">
    <property type="nucleotide sequence ID" value="NZ_FNBI01000003.1"/>
</dbReference>
<dbReference type="OrthoDB" id="9816310at2"/>
<evidence type="ECO:0000313" key="6">
    <source>
        <dbReference type="Proteomes" id="UP000436801"/>
    </source>
</evidence>
<feature type="domain" description="DUF4167" evidence="2">
    <location>
        <begin position="9"/>
        <end position="85"/>
    </location>
</feature>
<feature type="compositionally biased region" description="Low complexity" evidence="1">
    <location>
        <begin position="308"/>
        <end position="320"/>
    </location>
</feature>
<dbReference type="EMBL" id="FNBI01000003">
    <property type="protein sequence ID" value="SDF45942.1"/>
    <property type="molecule type" value="Genomic_DNA"/>
</dbReference>
<evidence type="ECO:0000256" key="1">
    <source>
        <dbReference type="SAM" id="MobiDB-lite"/>
    </source>
</evidence>
<feature type="compositionally biased region" description="Low complexity" evidence="1">
    <location>
        <begin position="333"/>
        <end position="342"/>
    </location>
</feature>
<protein>
    <submittedName>
        <fullName evidence="3">DUF4167 domain-containing protein</fullName>
    </submittedName>
</protein>
<dbReference type="InterPro" id="IPR025430">
    <property type="entry name" value="DUF4167"/>
</dbReference>
<keyword evidence="5" id="KW-1185">Reference proteome</keyword>